<proteinExistence type="predicted"/>
<evidence type="ECO:0000313" key="2">
    <source>
        <dbReference type="Proteomes" id="UP001139353"/>
    </source>
</evidence>
<organism evidence="1 2">
    <name type="scientific">Scleromatobacter humisilvae</name>
    <dbReference type="NCBI Taxonomy" id="2897159"/>
    <lineage>
        <taxon>Bacteria</taxon>
        <taxon>Pseudomonadati</taxon>
        <taxon>Pseudomonadota</taxon>
        <taxon>Betaproteobacteria</taxon>
        <taxon>Burkholderiales</taxon>
        <taxon>Sphaerotilaceae</taxon>
        <taxon>Scleromatobacter</taxon>
    </lineage>
</organism>
<dbReference type="AlphaFoldDB" id="A0A9X1YDX2"/>
<name>A0A9X1YDX2_9BURK</name>
<protein>
    <submittedName>
        <fullName evidence="1">Uncharacterized protein</fullName>
    </submittedName>
</protein>
<keyword evidence="2" id="KW-1185">Reference proteome</keyword>
<sequence length="254" mass="28174">MLISVVNRSLHLSDGELQNAVRAINRQLEEDFFPHWQFGARLRVDSAGRVPSQRERKVDLPVLPGRRGDAVIYVQDKPTMSATEGYHDGNNDDVPFGFVFLDVCTTGADSWTVALSHEAIELVGDPLNNLLVQGPDPTDHRRLVFHQFELCDAVSGECYEIEGVNVQNFLLPGWFARKVVEGGRNDFLGRVQPGASLAPFSIAAGGYLMYWDDAKPEGRKWTPHYDTGDGMAGRKVEAKMAAKGSRLGRRCHHG</sequence>
<dbReference type="Proteomes" id="UP001139353">
    <property type="component" value="Unassembled WGS sequence"/>
</dbReference>
<dbReference type="RefSeq" id="WP_275680767.1">
    <property type="nucleotide sequence ID" value="NZ_JAJLJH010000001.1"/>
</dbReference>
<comment type="caution">
    <text evidence="1">The sequence shown here is derived from an EMBL/GenBank/DDBJ whole genome shotgun (WGS) entry which is preliminary data.</text>
</comment>
<dbReference type="EMBL" id="JAJLJH010000001">
    <property type="protein sequence ID" value="MCK9684744.1"/>
    <property type="molecule type" value="Genomic_DNA"/>
</dbReference>
<gene>
    <name evidence="1" type="ORF">LPC04_03385</name>
</gene>
<reference evidence="1" key="1">
    <citation type="submission" date="2021-11" db="EMBL/GenBank/DDBJ databases">
        <title>BS-T2-15 a new species belonging to the Comamonadaceae family isolated from the soil of a French oak forest.</title>
        <authorList>
            <person name="Mieszkin S."/>
            <person name="Alain K."/>
        </authorList>
    </citation>
    <scope>NUCLEOTIDE SEQUENCE</scope>
    <source>
        <strain evidence="1">BS-T2-15</strain>
    </source>
</reference>
<evidence type="ECO:0000313" key="1">
    <source>
        <dbReference type="EMBL" id="MCK9684744.1"/>
    </source>
</evidence>
<accession>A0A9X1YDX2</accession>